<dbReference type="VEuPathDB" id="FungiDB:FPRO_11276"/>
<organism evidence="2 3">
    <name type="scientific">Fusarium proliferatum (strain ET1)</name>
    <name type="common">Orchid endophyte fungus</name>
    <dbReference type="NCBI Taxonomy" id="1227346"/>
    <lineage>
        <taxon>Eukaryota</taxon>
        <taxon>Fungi</taxon>
        <taxon>Dikarya</taxon>
        <taxon>Ascomycota</taxon>
        <taxon>Pezizomycotina</taxon>
        <taxon>Sordariomycetes</taxon>
        <taxon>Hypocreomycetidae</taxon>
        <taxon>Hypocreales</taxon>
        <taxon>Nectriaceae</taxon>
        <taxon>Fusarium</taxon>
        <taxon>Fusarium fujikuroi species complex</taxon>
    </lineage>
</organism>
<evidence type="ECO:0000313" key="3">
    <source>
        <dbReference type="Proteomes" id="UP000183971"/>
    </source>
</evidence>
<feature type="coiled-coil region" evidence="1">
    <location>
        <begin position="68"/>
        <end position="102"/>
    </location>
</feature>
<gene>
    <name evidence="2" type="ORF">FPRO_11276</name>
</gene>
<dbReference type="GeneID" id="42056145"/>
<evidence type="ECO:0000313" key="2">
    <source>
        <dbReference type="EMBL" id="CZR41686.1"/>
    </source>
</evidence>
<proteinExistence type="predicted"/>
<dbReference type="Proteomes" id="UP000183971">
    <property type="component" value="Unassembled WGS sequence"/>
</dbReference>
<keyword evidence="1" id="KW-0175">Coiled coil</keyword>
<name>A0A1L7VP00_FUSPR</name>
<reference evidence="3" key="1">
    <citation type="journal article" date="2016" name="Genome Biol. Evol.">
        <title>Comparative 'omics' of the Fusarium fujikuroi species complex highlights differences in genetic potential and metabolite synthesis.</title>
        <authorList>
            <person name="Niehaus E.-M."/>
            <person name="Muensterkoetter M."/>
            <person name="Proctor R.H."/>
            <person name="Brown D.W."/>
            <person name="Sharon A."/>
            <person name="Idan Y."/>
            <person name="Oren-Young L."/>
            <person name="Sieber C.M."/>
            <person name="Novak O."/>
            <person name="Pencik A."/>
            <person name="Tarkowska D."/>
            <person name="Hromadova K."/>
            <person name="Freeman S."/>
            <person name="Maymon M."/>
            <person name="Elazar M."/>
            <person name="Youssef S.A."/>
            <person name="El-Shabrawy E.S.M."/>
            <person name="Shalaby A.B.A."/>
            <person name="Houterman P."/>
            <person name="Brock N.L."/>
            <person name="Burkhardt I."/>
            <person name="Tsavkelova E.A."/>
            <person name="Dickschat J.S."/>
            <person name="Galuszka P."/>
            <person name="Gueldener U."/>
            <person name="Tudzynski B."/>
        </authorList>
    </citation>
    <scope>NUCLEOTIDE SEQUENCE [LARGE SCALE GENOMIC DNA]</scope>
    <source>
        <strain evidence="3">ET1</strain>
    </source>
</reference>
<sequence length="110" mass="13087">MPPTKKFEKKYEIQREINIVTTEIVTARKEIESIKIEISDVQWKKIGFREIITGDDNLTDKIAAQQNHEALCDKEDELCKEKEKLQRKLPKLEERKKQLEEFKDEWTGPD</sequence>
<dbReference type="RefSeq" id="XP_031082278.1">
    <property type="nucleotide sequence ID" value="XM_031232330.1"/>
</dbReference>
<comment type="caution">
    <text evidence="2">The sequence shown here is derived from an EMBL/GenBank/DDBJ whole genome shotgun (WGS) entry which is preliminary data.</text>
</comment>
<keyword evidence="3" id="KW-1185">Reference proteome</keyword>
<protein>
    <submittedName>
        <fullName evidence="2">Uncharacterized protein</fullName>
    </submittedName>
</protein>
<evidence type="ECO:0000256" key="1">
    <source>
        <dbReference type="SAM" id="Coils"/>
    </source>
</evidence>
<dbReference type="AlphaFoldDB" id="A0A1L7VP00"/>
<accession>A0A1L7VP00</accession>
<dbReference type="EMBL" id="FJOF01000005">
    <property type="protein sequence ID" value="CZR41686.1"/>
    <property type="molecule type" value="Genomic_DNA"/>
</dbReference>